<reference evidence="1 2" key="1">
    <citation type="journal article" date="2013" name="BMC Genomics">
        <title>Comparative genomics of Campylobacter concisus isolates reveals genetic diversity and provides insights into disease association.</title>
        <authorList>
            <person name="Deshpande N.P."/>
            <person name="Kaakoush N.O."/>
            <person name="Wilkins M.R."/>
            <person name="Mitchell H.M."/>
        </authorList>
    </citation>
    <scope>NUCLEOTIDE SEQUENCE [LARGE SCALE GENOMIC DNA]</scope>
    <source>
        <strain evidence="1 2">UNSWCS</strain>
    </source>
</reference>
<protein>
    <submittedName>
        <fullName evidence="1">Uncharacterized protein</fullName>
    </submittedName>
</protein>
<proteinExistence type="predicted"/>
<organism evidence="1 2">
    <name type="scientific">Campylobacter concisus UNSWCS</name>
    <dbReference type="NCBI Taxonomy" id="1242968"/>
    <lineage>
        <taxon>Bacteria</taxon>
        <taxon>Pseudomonadati</taxon>
        <taxon>Campylobacterota</taxon>
        <taxon>Epsilonproteobacteria</taxon>
        <taxon>Campylobacterales</taxon>
        <taxon>Campylobacteraceae</taxon>
        <taxon>Campylobacter</taxon>
    </lineage>
</organism>
<gene>
    <name evidence="1" type="ORF">UNSWCS_2136</name>
</gene>
<dbReference type="EMBL" id="ANNG01000078">
    <property type="protein sequence ID" value="ERJ24899.1"/>
    <property type="molecule type" value="Genomic_DNA"/>
</dbReference>
<sequence length="53" mass="6015">MFLPTSTFSSFAVIDDRFVCFIFVLEFDLLMLAPTELRELSPDAKFLALVAPE</sequence>
<name>U2G9Y6_9BACT</name>
<dbReference type="Proteomes" id="UP000016620">
    <property type="component" value="Unassembled WGS sequence"/>
</dbReference>
<accession>U2G9Y6</accession>
<evidence type="ECO:0000313" key="1">
    <source>
        <dbReference type="EMBL" id="ERJ24899.1"/>
    </source>
</evidence>
<evidence type="ECO:0000313" key="2">
    <source>
        <dbReference type="Proteomes" id="UP000016620"/>
    </source>
</evidence>
<dbReference type="AlphaFoldDB" id="U2G9Y6"/>
<comment type="caution">
    <text evidence="1">The sequence shown here is derived from an EMBL/GenBank/DDBJ whole genome shotgun (WGS) entry which is preliminary data.</text>
</comment>